<gene>
    <name evidence="1" type="ORF">A33I_08905</name>
</gene>
<reference evidence="1 2" key="1">
    <citation type="journal article" date="2013" name="Genome Announc.">
        <title>Genome Sequence of the Extreme Obligate Alkaliphile Bacillus marmarensis Strain DSM 21297.</title>
        <authorList>
            <person name="Wernick D.G."/>
            <person name="Choi K.Y."/>
            <person name="Tat C.A."/>
            <person name="Lafontaine Rivera J.G."/>
            <person name="Liao J.C."/>
        </authorList>
    </citation>
    <scope>NUCLEOTIDE SEQUENCE [LARGE SCALE GENOMIC DNA]</scope>
    <source>
        <strain evidence="1 2">DSM 21297</strain>
    </source>
</reference>
<proteinExistence type="predicted"/>
<keyword evidence="2" id="KW-1185">Reference proteome</keyword>
<dbReference type="AlphaFoldDB" id="U6SQT7"/>
<evidence type="ECO:0000313" key="1">
    <source>
        <dbReference type="EMBL" id="ERN54079.1"/>
    </source>
</evidence>
<accession>U6SQT7</accession>
<dbReference type="EMBL" id="ATAE01000009">
    <property type="protein sequence ID" value="ERN54079.1"/>
    <property type="molecule type" value="Genomic_DNA"/>
</dbReference>
<name>U6SQT7_9BACI</name>
<evidence type="ECO:0000313" key="2">
    <source>
        <dbReference type="Proteomes" id="UP000017170"/>
    </source>
</evidence>
<organism evidence="1 2">
    <name type="scientific">Alkalihalophilus marmarensis DSM 21297</name>
    <dbReference type="NCBI Taxonomy" id="1188261"/>
    <lineage>
        <taxon>Bacteria</taxon>
        <taxon>Bacillati</taxon>
        <taxon>Bacillota</taxon>
        <taxon>Bacilli</taxon>
        <taxon>Bacillales</taxon>
        <taxon>Bacillaceae</taxon>
        <taxon>Alkalihalophilus</taxon>
    </lineage>
</organism>
<sequence length="33" mass="3894">MKGMERELLEAGYKIKEKCFLAESLYMIIAQKK</sequence>
<protein>
    <submittedName>
        <fullName evidence="1">Uncharacterized protein</fullName>
    </submittedName>
</protein>
<dbReference type="PATRIC" id="fig|1188261.3.peg.1174"/>
<dbReference type="Proteomes" id="UP000017170">
    <property type="component" value="Unassembled WGS sequence"/>
</dbReference>
<comment type="caution">
    <text evidence="1">The sequence shown here is derived from an EMBL/GenBank/DDBJ whole genome shotgun (WGS) entry which is preliminary data.</text>
</comment>